<dbReference type="PANTHER" id="PTHR33055:SF3">
    <property type="entry name" value="PUTATIVE TRANSPOSASE FOR IS117-RELATED"/>
    <property type="match status" value="1"/>
</dbReference>
<evidence type="ECO:0008006" key="5">
    <source>
        <dbReference type="Google" id="ProtNLM"/>
    </source>
</evidence>
<feature type="non-terminal residue" evidence="3">
    <location>
        <position position="307"/>
    </location>
</feature>
<dbReference type="InterPro" id="IPR002525">
    <property type="entry name" value="Transp_IS110-like_N"/>
</dbReference>
<dbReference type="Pfam" id="PF02371">
    <property type="entry name" value="Transposase_20"/>
    <property type="match status" value="1"/>
</dbReference>
<dbReference type="NCBIfam" id="NF033542">
    <property type="entry name" value="transpos_IS110"/>
    <property type="match status" value="1"/>
</dbReference>
<feature type="domain" description="Transposase IS110-like N-terminal" evidence="1">
    <location>
        <begin position="6"/>
        <end position="154"/>
    </location>
</feature>
<keyword evidence="4" id="KW-1185">Reference proteome</keyword>
<dbReference type="PANTHER" id="PTHR33055">
    <property type="entry name" value="TRANSPOSASE FOR INSERTION SEQUENCE ELEMENT IS1111A"/>
    <property type="match status" value="1"/>
</dbReference>
<evidence type="ECO:0000259" key="1">
    <source>
        <dbReference type="Pfam" id="PF01548"/>
    </source>
</evidence>
<sequence>MKNLFIGIDISKDVFDYCGLDEKNQVLISKQVCPNSKEGIRKFCNMLKEFSGYSIWICMEHTGHYGSLLCYEFSTRDIRYSLLNPLEMKHSVGITRGKTDAVDAFRIASYELSNKHKLKAYHLPVKELRKLKILMSTRDRLVKVSVQIKNGLKSLEIEAQIIPMKAQIKEMNQLIQQLDKSILSTEIQMKSIIVETIELKNNFDKITSVIGVGNITAIKCILETDNFTKFDNPRKFNCHCGLAPFKYQSGSSIRGKTKTSPLCDKSLKSILFKAACSAIQHDPQLKNYYLRKIEEGKHKLSVINAVA</sequence>
<evidence type="ECO:0000313" key="4">
    <source>
        <dbReference type="Proteomes" id="UP000031275"/>
    </source>
</evidence>
<dbReference type="InterPro" id="IPR003346">
    <property type="entry name" value="Transposase_20"/>
</dbReference>
<organism evidence="3 4">
    <name type="scientific">Kaistella solincola</name>
    <dbReference type="NCBI Taxonomy" id="510955"/>
    <lineage>
        <taxon>Bacteria</taxon>
        <taxon>Pseudomonadati</taxon>
        <taxon>Bacteroidota</taxon>
        <taxon>Flavobacteriia</taxon>
        <taxon>Flavobacteriales</taxon>
        <taxon>Weeksellaceae</taxon>
        <taxon>Chryseobacterium group</taxon>
        <taxon>Kaistella</taxon>
    </lineage>
</organism>
<accession>A0ABR4ZVF2</accession>
<name>A0ABR4ZVF2_9FLAO</name>
<reference evidence="3 4" key="1">
    <citation type="submission" date="2014-10" db="EMBL/GenBank/DDBJ databases">
        <title>Kaistella solincola genome.</title>
        <authorList>
            <person name="Newman J.D."/>
        </authorList>
    </citation>
    <scope>NUCLEOTIDE SEQUENCE [LARGE SCALE GENOMIC DNA]</scope>
    <source>
        <strain evidence="3 4">DSM 22468</strain>
    </source>
</reference>
<dbReference type="RefSeq" id="WP_039340993.1">
    <property type="nucleotide sequence ID" value="NZ_JSYK01000001.1"/>
</dbReference>
<evidence type="ECO:0000259" key="2">
    <source>
        <dbReference type="Pfam" id="PF02371"/>
    </source>
</evidence>
<evidence type="ECO:0000313" key="3">
    <source>
        <dbReference type="EMBL" id="KIA85047.1"/>
    </source>
</evidence>
<gene>
    <name evidence="3" type="ORF">OA84_00870</name>
</gene>
<feature type="domain" description="Transposase IS116/IS110/IS902 C-terminal" evidence="2">
    <location>
        <begin position="206"/>
        <end position="289"/>
    </location>
</feature>
<dbReference type="Pfam" id="PF01548">
    <property type="entry name" value="DEDD_Tnp_IS110"/>
    <property type="match status" value="1"/>
</dbReference>
<proteinExistence type="predicted"/>
<comment type="caution">
    <text evidence="3">The sequence shown here is derived from an EMBL/GenBank/DDBJ whole genome shotgun (WGS) entry which is preliminary data.</text>
</comment>
<dbReference type="InterPro" id="IPR047650">
    <property type="entry name" value="Transpos_IS110"/>
</dbReference>
<dbReference type="Proteomes" id="UP000031275">
    <property type="component" value="Unassembled WGS sequence"/>
</dbReference>
<dbReference type="EMBL" id="JSYK01000001">
    <property type="protein sequence ID" value="KIA85047.1"/>
    <property type="molecule type" value="Genomic_DNA"/>
</dbReference>
<protein>
    <recommendedName>
        <fullName evidence="5">Transposase</fullName>
    </recommendedName>
</protein>